<organism evidence="1">
    <name type="scientific">marine sediment metagenome</name>
    <dbReference type="NCBI Taxonomy" id="412755"/>
    <lineage>
        <taxon>unclassified sequences</taxon>
        <taxon>metagenomes</taxon>
        <taxon>ecological metagenomes</taxon>
    </lineage>
</organism>
<dbReference type="SUPFAM" id="SSF48208">
    <property type="entry name" value="Six-hairpin glycosidases"/>
    <property type="match status" value="1"/>
</dbReference>
<comment type="caution">
    <text evidence="1">The sequence shown here is derived from an EMBL/GenBank/DDBJ whole genome shotgun (WGS) entry which is preliminary data.</text>
</comment>
<evidence type="ECO:0000313" key="1">
    <source>
        <dbReference type="EMBL" id="GAG06330.1"/>
    </source>
</evidence>
<accession>X0UL17</accession>
<name>X0UL17_9ZZZZ</name>
<reference evidence="1" key="1">
    <citation type="journal article" date="2014" name="Front. Microbiol.">
        <title>High frequency of phylogenetically diverse reductive dehalogenase-homologous genes in deep subseafloor sedimentary metagenomes.</title>
        <authorList>
            <person name="Kawai M."/>
            <person name="Futagami T."/>
            <person name="Toyoda A."/>
            <person name="Takaki Y."/>
            <person name="Nishi S."/>
            <person name="Hori S."/>
            <person name="Arai W."/>
            <person name="Tsubouchi T."/>
            <person name="Morono Y."/>
            <person name="Uchiyama I."/>
            <person name="Ito T."/>
            <person name="Fujiyama A."/>
            <person name="Inagaki F."/>
            <person name="Takami H."/>
        </authorList>
    </citation>
    <scope>NUCLEOTIDE SEQUENCE</scope>
    <source>
        <strain evidence="1">Expedition CK06-06</strain>
    </source>
</reference>
<protein>
    <recommendedName>
        <fullName evidence="2">Heparin-sulfate lyase N-terminal domain-containing protein</fullName>
    </recommendedName>
</protein>
<dbReference type="AlphaFoldDB" id="X0UL17"/>
<dbReference type="InterPro" id="IPR008928">
    <property type="entry name" value="6-hairpin_glycosidase_sf"/>
</dbReference>
<proteinExistence type="predicted"/>
<feature type="non-terminal residue" evidence="1">
    <location>
        <position position="274"/>
    </location>
</feature>
<feature type="non-terminal residue" evidence="1">
    <location>
        <position position="1"/>
    </location>
</feature>
<dbReference type="EMBL" id="BARS01020357">
    <property type="protein sequence ID" value="GAG06330.1"/>
    <property type="molecule type" value="Genomic_DNA"/>
</dbReference>
<gene>
    <name evidence="1" type="ORF">S01H1_32837</name>
</gene>
<dbReference type="GO" id="GO:0005975">
    <property type="term" value="P:carbohydrate metabolic process"/>
    <property type="evidence" value="ECO:0007669"/>
    <property type="project" value="InterPro"/>
</dbReference>
<evidence type="ECO:0008006" key="2">
    <source>
        <dbReference type="Google" id="ProtNLM"/>
    </source>
</evidence>
<sequence>YVKDGLLPLTEWLGPSKWSKRMLSILDDIWKHAPIETSYGKIVSTSQEINGEMLQVLSRIYWMTGDKKYLHWALRLGDYYLLGRHHPTRDESTLRLRDHGCEIVSGLCELYATVHFVMPAKKLAYQRPIHEMLDCILKFGRNEHGLLYNSINPKTGRHDKGLTDTWGYNLNGFYTVYLIDKTEAYRQAVRTALTNLNANYNFRKYKWGGSDDYADSIESAINLYNREPIPSVAQWMDSEIRVMWNIQKSTGIIEGWHGDGNFARTTIMYCLWKT</sequence>